<protein>
    <submittedName>
        <fullName evidence="2">Uncharacterized protein</fullName>
    </submittedName>
</protein>
<feature type="transmembrane region" description="Helical" evidence="1">
    <location>
        <begin position="185"/>
        <end position="204"/>
    </location>
</feature>
<feature type="transmembrane region" description="Helical" evidence="1">
    <location>
        <begin position="67"/>
        <end position="92"/>
    </location>
</feature>
<feature type="transmembrane region" description="Helical" evidence="1">
    <location>
        <begin position="112"/>
        <end position="132"/>
    </location>
</feature>
<keyword evidence="3" id="KW-1185">Reference proteome</keyword>
<organism evidence="2 3">
    <name type="scientific">Autumnicola edwardsiae</name>
    <dbReference type="NCBI Taxonomy" id="3075594"/>
    <lineage>
        <taxon>Bacteria</taxon>
        <taxon>Pseudomonadati</taxon>
        <taxon>Bacteroidota</taxon>
        <taxon>Flavobacteriia</taxon>
        <taxon>Flavobacteriales</taxon>
        <taxon>Flavobacteriaceae</taxon>
        <taxon>Autumnicola</taxon>
    </lineage>
</organism>
<keyword evidence="1" id="KW-1133">Transmembrane helix</keyword>
<dbReference type="RefSeq" id="WP_311484511.1">
    <property type="nucleotide sequence ID" value="NZ_JAVRHP010000040.1"/>
</dbReference>
<comment type="caution">
    <text evidence="2">The sequence shown here is derived from an EMBL/GenBank/DDBJ whole genome shotgun (WGS) entry which is preliminary data.</text>
</comment>
<evidence type="ECO:0000313" key="2">
    <source>
        <dbReference type="EMBL" id="MDT0650332.1"/>
    </source>
</evidence>
<feature type="transmembrane region" description="Helical" evidence="1">
    <location>
        <begin position="24"/>
        <end position="47"/>
    </location>
</feature>
<accession>A0ABU3CVE0</accession>
<reference evidence="2 3" key="1">
    <citation type="submission" date="2023-09" db="EMBL/GenBank/DDBJ databases">
        <authorList>
            <person name="Rey-Velasco X."/>
        </authorList>
    </citation>
    <scope>NUCLEOTIDE SEQUENCE [LARGE SCALE GENOMIC DNA]</scope>
    <source>
        <strain evidence="2 3">F297</strain>
    </source>
</reference>
<sequence length="208" mass="23017">MKAEQEYIKDITAIRSMMERSTRFLSLTGWSGIMAGIYALIGAYLAYANFYTTPEGTVYGTLNPEQFSGSILNLILLALAILVLALGTAVFLSSRKSTEKGEKLWNPAARRLILNMAIPLVTGGIFILILILKGLLDLMAPLTLIFYGLALINASKFTYEELKYLGLIEIVLGLTASQFTAYGIFLWATGFGVMHIVYGIYMYLKLEK</sequence>
<keyword evidence="1" id="KW-0812">Transmembrane</keyword>
<dbReference type="Proteomes" id="UP001248819">
    <property type="component" value="Unassembled WGS sequence"/>
</dbReference>
<gene>
    <name evidence="2" type="ORF">RM529_09260</name>
</gene>
<dbReference type="EMBL" id="JAVRHP010000040">
    <property type="protein sequence ID" value="MDT0650332.1"/>
    <property type="molecule type" value="Genomic_DNA"/>
</dbReference>
<evidence type="ECO:0000313" key="3">
    <source>
        <dbReference type="Proteomes" id="UP001248819"/>
    </source>
</evidence>
<proteinExistence type="predicted"/>
<name>A0ABU3CVE0_9FLAO</name>
<keyword evidence="1" id="KW-0472">Membrane</keyword>
<evidence type="ECO:0000256" key="1">
    <source>
        <dbReference type="SAM" id="Phobius"/>
    </source>
</evidence>